<dbReference type="InterPro" id="IPR000073">
    <property type="entry name" value="AB_hydrolase_1"/>
</dbReference>
<proteinExistence type="predicted"/>
<dbReference type="GO" id="GO:0080031">
    <property type="term" value="F:methyl salicylate esterase activity"/>
    <property type="evidence" value="ECO:0000318"/>
    <property type="project" value="GO_Central"/>
</dbReference>
<sequence length="265" mass="29888">MADKNKQKKKHFVLVHGFCHGAWCWYKLVSMLKINGRHSVTALDLGGCGVHPKQLHLISSFSDFSQPLIDFLARLPDDETAILVGHSYGGIPISVAMENFPNKISLSVFVTAYMPNCTDPPATLIHEFFKRCSMESLMDCEFTFDEASGKLPISANLGPNYMATKLYKNCPLEDLELSKMLIRPSLFFLEETSKKALLSQENYGSVKRCYVVCEDDEVMGEEFQRYNVENSPPDDVVTIPDAGHMVMLTKPEMLCLRLLELADKY</sequence>
<dbReference type="Gene3D" id="3.40.50.1820">
    <property type="entry name" value="alpha/beta hydrolase"/>
    <property type="match status" value="1"/>
</dbReference>
<feature type="domain" description="AB hydrolase-1" evidence="1">
    <location>
        <begin position="12"/>
        <end position="252"/>
    </location>
</feature>
<reference evidence="2 3" key="1">
    <citation type="journal article" date="2013" name="Proc. Natl. Acad. Sci. U.S.A.">
        <title>Fine-scale variation in meiotic recombination in Mimulus inferred from population shotgun sequencing.</title>
        <authorList>
            <person name="Hellsten U."/>
            <person name="Wright K.M."/>
            <person name="Jenkins J."/>
            <person name="Shu S."/>
            <person name="Yuan Y."/>
            <person name="Wessler S.R."/>
            <person name="Schmutz J."/>
            <person name="Willis J.H."/>
            <person name="Rokhsar D.S."/>
        </authorList>
    </citation>
    <scope>NUCLEOTIDE SEQUENCE [LARGE SCALE GENOMIC DNA]</scope>
    <source>
        <strain evidence="3">cv. DUN x IM62</strain>
    </source>
</reference>
<dbReference type="KEGG" id="egt:105972591"/>
<gene>
    <name evidence="2" type="ORF">MIMGU_mgv1a011959mg</name>
</gene>
<dbReference type="Pfam" id="PF12697">
    <property type="entry name" value="Abhydrolase_6"/>
    <property type="match status" value="1"/>
</dbReference>
<dbReference type="GO" id="GO:0080032">
    <property type="term" value="F:methyl jasmonate esterase activity"/>
    <property type="evidence" value="ECO:0000318"/>
    <property type="project" value="GO_Central"/>
</dbReference>
<dbReference type="FunFam" id="3.40.50.1820:FF:000051">
    <property type="entry name" value="(S)-hydroxynitrile lyase"/>
    <property type="match status" value="1"/>
</dbReference>
<evidence type="ECO:0000313" key="2">
    <source>
        <dbReference type="EMBL" id="EYU44355.1"/>
    </source>
</evidence>
<accession>A0A022RZE4</accession>
<dbReference type="GO" id="GO:0009694">
    <property type="term" value="P:jasmonic acid metabolic process"/>
    <property type="evidence" value="ECO:0000318"/>
    <property type="project" value="GO_Central"/>
</dbReference>
<dbReference type="PANTHER" id="PTHR10992">
    <property type="entry name" value="METHYLESTERASE FAMILY MEMBER"/>
    <property type="match status" value="1"/>
</dbReference>
<dbReference type="EMBL" id="KI630214">
    <property type="protein sequence ID" value="EYU44355.1"/>
    <property type="molecule type" value="Genomic_DNA"/>
</dbReference>
<dbReference type="AlphaFoldDB" id="A0A022RZE4"/>
<organism evidence="2 3">
    <name type="scientific">Erythranthe guttata</name>
    <name type="common">Yellow monkey flower</name>
    <name type="synonym">Mimulus guttatus</name>
    <dbReference type="NCBI Taxonomy" id="4155"/>
    <lineage>
        <taxon>Eukaryota</taxon>
        <taxon>Viridiplantae</taxon>
        <taxon>Streptophyta</taxon>
        <taxon>Embryophyta</taxon>
        <taxon>Tracheophyta</taxon>
        <taxon>Spermatophyta</taxon>
        <taxon>Magnoliopsida</taxon>
        <taxon>eudicotyledons</taxon>
        <taxon>Gunneridae</taxon>
        <taxon>Pentapetalae</taxon>
        <taxon>asterids</taxon>
        <taxon>lamiids</taxon>
        <taxon>Lamiales</taxon>
        <taxon>Phrymaceae</taxon>
        <taxon>Erythranthe</taxon>
    </lineage>
</organism>
<name>A0A022RZE4_ERYGU</name>
<dbReference type="Proteomes" id="UP000030748">
    <property type="component" value="Unassembled WGS sequence"/>
</dbReference>
<dbReference type="OrthoDB" id="408373at2759"/>
<dbReference type="SUPFAM" id="SSF53474">
    <property type="entry name" value="alpha/beta-Hydrolases"/>
    <property type="match status" value="1"/>
</dbReference>
<protein>
    <recommendedName>
        <fullName evidence="1">AB hydrolase-1 domain-containing protein</fullName>
    </recommendedName>
</protein>
<dbReference type="GO" id="GO:0080030">
    <property type="term" value="F:methyl indole-3-acetate esterase activity"/>
    <property type="evidence" value="ECO:0000318"/>
    <property type="project" value="GO_Central"/>
</dbReference>
<dbReference type="eggNOG" id="ENOG502QQCC">
    <property type="taxonomic scope" value="Eukaryota"/>
</dbReference>
<dbReference type="InterPro" id="IPR029058">
    <property type="entry name" value="AB_hydrolase_fold"/>
</dbReference>
<dbReference type="GO" id="GO:0009696">
    <property type="term" value="P:salicylic acid metabolic process"/>
    <property type="evidence" value="ECO:0000318"/>
    <property type="project" value="GO_Central"/>
</dbReference>
<dbReference type="PANTHER" id="PTHR10992:SF943">
    <property type="entry name" value="METHYLESTERASE 10"/>
    <property type="match status" value="1"/>
</dbReference>
<dbReference type="STRING" id="4155.A0A022RZE4"/>
<evidence type="ECO:0000259" key="1">
    <source>
        <dbReference type="Pfam" id="PF12697"/>
    </source>
</evidence>
<dbReference type="OMA" id="HMAMLTK"/>
<dbReference type="PhylomeDB" id="A0A022RZE4"/>
<dbReference type="InterPro" id="IPR045889">
    <property type="entry name" value="MES/HNL"/>
</dbReference>
<evidence type="ECO:0000313" key="3">
    <source>
        <dbReference type="Proteomes" id="UP000030748"/>
    </source>
</evidence>
<keyword evidence="3" id="KW-1185">Reference proteome</keyword>